<dbReference type="Pfam" id="PF07714">
    <property type="entry name" value="PK_Tyr_Ser-Thr"/>
    <property type="match status" value="1"/>
</dbReference>
<evidence type="ECO:0000256" key="3">
    <source>
        <dbReference type="ARBA" id="ARBA00022679"/>
    </source>
</evidence>
<reference evidence="11" key="1">
    <citation type="submission" date="2013-09" db="EMBL/GenBank/DDBJ databases">
        <title>Corchorus olitorius genome sequencing.</title>
        <authorList>
            <person name="Alam M."/>
            <person name="Haque M.S."/>
            <person name="Islam M.S."/>
            <person name="Emdad E.M."/>
            <person name="Islam M.M."/>
            <person name="Ahmed B."/>
            <person name="Halim A."/>
            <person name="Hossen Q.M.M."/>
            <person name="Hossain M.Z."/>
            <person name="Ahmed R."/>
            <person name="Khan M.M."/>
            <person name="Islam R."/>
            <person name="Rashid M.M."/>
            <person name="Khan S.A."/>
            <person name="Rahman M.S."/>
            <person name="Alam M."/>
            <person name="Yahiya A.S."/>
            <person name="Khan M.S."/>
            <person name="Azam M.S."/>
            <person name="Haque T."/>
            <person name="Lashkar M.Z.H."/>
            <person name="Akhand A.I."/>
            <person name="Morshed G."/>
            <person name="Roy S."/>
            <person name="Uddin K.S."/>
            <person name="Rabeya T."/>
            <person name="Hossain A.S."/>
            <person name="Chowdhury A."/>
            <person name="Snigdha A.R."/>
            <person name="Mortoza M.S."/>
            <person name="Matin S.A."/>
            <person name="Hoque S.M.E."/>
            <person name="Islam M.K."/>
            <person name="Roy D.K."/>
            <person name="Haider R."/>
            <person name="Moosa M.M."/>
            <person name="Elias S.M."/>
            <person name="Hasan A.M."/>
            <person name="Jahan S."/>
            <person name="Shafiuddin M."/>
            <person name="Mahmood N."/>
            <person name="Shommy N.S."/>
        </authorList>
    </citation>
    <scope>NUCLEOTIDE SEQUENCE [LARGE SCALE GENOMIC DNA]</scope>
    <source>
        <strain evidence="11">cv. O-4</strain>
    </source>
</reference>
<keyword evidence="7" id="KW-0067">ATP-binding</keyword>
<keyword evidence="3" id="KW-0808">Transferase</keyword>
<dbReference type="OrthoDB" id="63989at2759"/>
<evidence type="ECO:0000313" key="10">
    <source>
        <dbReference type="EMBL" id="OMO71913.1"/>
    </source>
</evidence>
<dbReference type="CDD" id="cd10422">
    <property type="entry name" value="RNase_Ire1"/>
    <property type="match status" value="1"/>
</dbReference>
<evidence type="ECO:0000256" key="2">
    <source>
        <dbReference type="ARBA" id="ARBA00022527"/>
    </source>
</evidence>
<gene>
    <name evidence="10" type="ORF">COLO4_27941</name>
</gene>
<dbReference type="GO" id="GO:0004521">
    <property type="term" value="F:RNA endonuclease activity"/>
    <property type="evidence" value="ECO:0007669"/>
    <property type="project" value="InterPro"/>
</dbReference>
<dbReference type="InterPro" id="IPR038357">
    <property type="entry name" value="KEN_sf"/>
</dbReference>
<dbReference type="InterPro" id="IPR035897">
    <property type="entry name" value="Toll_tir_struct_dom_sf"/>
</dbReference>
<evidence type="ECO:0000259" key="9">
    <source>
        <dbReference type="PROSITE" id="PS51392"/>
    </source>
</evidence>
<dbReference type="Proteomes" id="UP000187203">
    <property type="component" value="Unassembled WGS sequence"/>
</dbReference>
<dbReference type="SUPFAM" id="SSF56112">
    <property type="entry name" value="Protein kinase-like (PK-like)"/>
    <property type="match status" value="1"/>
</dbReference>
<accession>A0A1R3HNL5</accession>
<dbReference type="GO" id="GO:0051082">
    <property type="term" value="F:unfolded protein binding"/>
    <property type="evidence" value="ECO:0007669"/>
    <property type="project" value="TreeGrafter"/>
</dbReference>
<dbReference type="PANTHER" id="PTHR13954:SF6">
    <property type="entry name" value="NON-SPECIFIC SERINE_THREONINE PROTEIN KINASE"/>
    <property type="match status" value="1"/>
</dbReference>
<dbReference type="SMART" id="SM00580">
    <property type="entry name" value="PUG"/>
    <property type="match status" value="1"/>
</dbReference>
<evidence type="ECO:0000313" key="11">
    <source>
        <dbReference type="Proteomes" id="UP000187203"/>
    </source>
</evidence>
<evidence type="ECO:0000256" key="4">
    <source>
        <dbReference type="ARBA" id="ARBA00022729"/>
    </source>
</evidence>
<feature type="domain" description="KEN" evidence="9">
    <location>
        <begin position="384"/>
        <end position="515"/>
    </location>
</feature>
<sequence length="522" mass="60281">MARGFHLLEDSHTFDLMLIVKRKCGEINFKHAIFLSFYGEDTGTVKNFADHLDSALNREGLQTFKDDKSLERGENFTSERHESIFIENLVKEISEIWNAQSLITSTGIDAKYQALITSLGREFLPQLADKLLVEEEDKYPSSESRVDNKTWPDLNKLVYHGTDGRTIGKLHILSKEIAKGSNETSVLEGFYDGREVAVKSLRLTHHDIALKEIELLRASDWHQNIVRWYGFEYDENFVYLALERCICSVGGLIQILSPPESETSQISTSAMIEYKNRLNALKNELPLEDLSLWKANGHPSPLLLKLMKDIVLGLAHLHRLEIIHRDLKPQNVLLLIKDKIVCAKIADMGISKRLPPNHSSLGSQATGKPKTLMEVWRHPLFWNSEERLSFLEDASERLESENWWAGSVLLRELENTAPLVLGGNWNREMEPEFIADLLAFRNYKFGRVQDLLRAIRNKSSHYVRLPPKIQNLLGPYPEGYYDYFDSKFPKLFIEVYKLVYTHCREEDFFKDKEYFKFEGDVV</sequence>
<dbReference type="Pfam" id="PF01582">
    <property type="entry name" value="TIR"/>
    <property type="match status" value="1"/>
</dbReference>
<dbReference type="SUPFAM" id="SSF52200">
    <property type="entry name" value="Toll/Interleukin receptor TIR domain"/>
    <property type="match status" value="1"/>
</dbReference>
<dbReference type="FunFam" id="3.30.200.20:FF:000077">
    <property type="entry name" value="Putative Serine/threonine-protein kinase/endoribonuclease IRE1"/>
    <property type="match status" value="1"/>
</dbReference>
<dbReference type="Pfam" id="PF06479">
    <property type="entry name" value="Ribonuc_2-5A"/>
    <property type="match status" value="1"/>
</dbReference>
<dbReference type="PROSITE" id="PS50011">
    <property type="entry name" value="PROTEIN_KINASE_DOM"/>
    <property type="match status" value="1"/>
</dbReference>
<dbReference type="SMART" id="SM00220">
    <property type="entry name" value="S_TKc"/>
    <property type="match status" value="1"/>
</dbReference>
<dbReference type="EMBL" id="AWUE01019716">
    <property type="protein sequence ID" value="OMO71913.1"/>
    <property type="molecule type" value="Genomic_DNA"/>
</dbReference>
<dbReference type="Gene3D" id="1.20.1440.180">
    <property type="entry name" value="KEN domain"/>
    <property type="match status" value="1"/>
</dbReference>
<keyword evidence="6" id="KW-0418">Kinase</keyword>
<evidence type="ECO:0000256" key="5">
    <source>
        <dbReference type="ARBA" id="ARBA00022741"/>
    </source>
</evidence>
<dbReference type="GO" id="GO:1990604">
    <property type="term" value="C:IRE1-TRAF2-ASK1 complex"/>
    <property type="evidence" value="ECO:0007669"/>
    <property type="project" value="TreeGrafter"/>
</dbReference>
<keyword evidence="2" id="KW-0723">Serine/threonine-protein kinase</keyword>
<dbReference type="InterPro" id="IPR000719">
    <property type="entry name" value="Prot_kinase_dom"/>
</dbReference>
<keyword evidence="5" id="KW-0547">Nucleotide-binding</keyword>
<dbReference type="GO" id="GO:0006397">
    <property type="term" value="P:mRNA processing"/>
    <property type="evidence" value="ECO:0007669"/>
    <property type="project" value="InterPro"/>
</dbReference>
<protein>
    <recommendedName>
        <fullName evidence="1">non-specific serine/threonine protein kinase</fullName>
        <ecNumber evidence="1">2.7.11.1</ecNumber>
    </recommendedName>
</protein>
<dbReference type="PROSITE" id="PS51392">
    <property type="entry name" value="KEN"/>
    <property type="match status" value="1"/>
</dbReference>
<dbReference type="GO" id="GO:0004674">
    <property type="term" value="F:protein serine/threonine kinase activity"/>
    <property type="evidence" value="ECO:0007669"/>
    <property type="project" value="UniProtKB-KW"/>
</dbReference>
<dbReference type="Gene3D" id="3.40.50.10140">
    <property type="entry name" value="Toll/interleukin-1 receptor homology (TIR) domain"/>
    <property type="match status" value="1"/>
</dbReference>
<keyword evidence="11" id="KW-1185">Reference proteome</keyword>
<keyword evidence="4" id="KW-0732">Signal</keyword>
<dbReference type="EC" id="2.7.11.1" evidence="1"/>
<dbReference type="STRING" id="93759.A0A1R3HNL5"/>
<dbReference type="PROSITE" id="PS00108">
    <property type="entry name" value="PROTEIN_KINASE_ST"/>
    <property type="match status" value="1"/>
</dbReference>
<proteinExistence type="predicted"/>
<dbReference type="InterPro" id="IPR008271">
    <property type="entry name" value="Ser/Thr_kinase_AS"/>
</dbReference>
<comment type="caution">
    <text evidence="10">The sequence shown here is derived from an EMBL/GenBank/DDBJ whole genome shotgun (WGS) entry which is preliminary data.</text>
</comment>
<dbReference type="GO" id="GO:0005524">
    <property type="term" value="F:ATP binding"/>
    <property type="evidence" value="ECO:0007669"/>
    <property type="project" value="UniProtKB-KW"/>
</dbReference>
<evidence type="ECO:0000256" key="6">
    <source>
        <dbReference type="ARBA" id="ARBA00022777"/>
    </source>
</evidence>
<evidence type="ECO:0000256" key="7">
    <source>
        <dbReference type="ARBA" id="ARBA00022840"/>
    </source>
</evidence>
<dbReference type="InterPro" id="IPR001245">
    <property type="entry name" value="Ser-Thr/Tyr_kinase_cat_dom"/>
</dbReference>
<evidence type="ECO:0000259" key="8">
    <source>
        <dbReference type="PROSITE" id="PS50011"/>
    </source>
</evidence>
<dbReference type="GO" id="GO:0036498">
    <property type="term" value="P:IRE1-mediated unfolded protein response"/>
    <property type="evidence" value="ECO:0007669"/>
    <property type="project" value="TreeGrafter"/>
</dbReference>
<name>A0A1R3HNL5_9ROSI</name>
<evidence type="ECO:0000256" key="1">
    <source>
        <dbReference type="ARBA" id="ARBA00012513"/>
    </source>
</evidence>
<dbReference type="InterPro" id="IPR045133">
    <property type="entry name" value="IRE1/2-like"/>
</dbReference>
<dbReference type="InterPro" id="IPR000157">
    <property type="entry name" value="TIR_dom"/>
</dbReference>
<dbReference type="AlphaFoldDB" id="A0A1R3HNL5"/>
<dbReference type="InterPro" id="IPR011009">
    <property type="entry name" value="Kinase-like_dom_sf"/>
</dbReference>
<feature type="domain" description="Protein kinase" evidence="8">
    <location>
        <begin position="171"/>
        <end position="522"/>
    </location>
</feature>
<dbReference type="InterPro" id="IPR010513">
    <property type="entry name" value="KEN_dom"/>
</dbReference>
<dbReference type="PANTHER" id="PTHR13954">
    <property type="entry name" value="IRE1-RELATED"/>
    <property type="match status" value="1"/>
</dbReference>
<dbReference type="Gene3D" id="1.10.510.10">
    <property type="entry name" value="Transferase(Phosphotransferase) domain 1"/>
    <property type="match status" value="1"/>
</dbReference>
<organism evidence="10 11">
    <name type="scientific">Corchorus olitorius</name>
    <dbReference type="NCBI Taxonomy" id="93759"/>
    <lineage>
        <taxon>Eukaryota</taxon>
        <taxon>Viridiplantae</taxon>
        <taxon>Streptophyta</taxon>
        <taxon>Embryophyta</taxon>
        <taxon>Tracheophyta</taxon>
        <taxon>Spermatophyta</taxon>
        <taxon>Magnoliopsida</taxon>
        <taxon>eudicotyledons</taxon>
        <taxon>Gunneridae</taxon>
        <taxon>Pentapetalae</taxon>
        <taxon>rosids</taxon>
        <taxon>malvids</taxon>
        <taxon>Malvales</taxon>
        <taxon>Malvaceae</taxon>
        <taxon>Grewioideae</taxon>
        <taxon>Apeibeae</taxon>
        <taxon>Corchorus</taxon>
    </lineage>
</organism>